<keyword evidence="1" id="KW-1133">Transmembrane helix</keyword>
<dbReference type="Proteomes" id="UP000824496">
    <property type="component" value="Chromosome"/>
</dbReference>
<protein>
    <submittedName>
        <fullName evidence="2">Uncharacterized protein</fullName>
    </submittedName>
</protein>
<sequence>MQREMESVYCCRSAASVEEWEDDAGAADWAQPASRLSTIAAQIAPAAAAVLVAAALLIMLVPPMVVMDVPPY</sequence>
<feature type="transmembrane region" description="Helical" evidence="1">
    <location>
        <begin position="43"/>
        <end position="66"/>
    </location>
</feature>
<keyword evidence="1" id="KW-0472">Membrane</keyword>
<reference evidence="2 3" key="1">
    <citation type="submission" date="2021-08" db="EMBL/GenBank/DDBJ databases">
        <title>Whole genome sequence of novel Actinomyces species strain MAS-1.</title>
        <authorList>
            <person name="Saito M."/>
            <person name="Kuwahara N."/>
            <person name="Takizawa T."/>
            <person name="Gotouda H."/>
            <person name="Ochiai T."/>
        </authorList>
    </citation>
    <scope>NUCLEOTIDE SEQUENCE [LARGE SCALE GENOMIC DNA]</scope>
    <source>
        <strain evidence="2 3">MAS-1</strain>
    </source>
</reference>
<gene>
    <name evidence="2" type="ORF">MANAM107_07500</name>
</gene>
<evidence type="ECO:0000313" key="3">
    <source>
        <dbReference type="Proteomes" id="UP000824496"/>
    </source>
</evidence>
<evidence type="ECO:0000256" key="1">
    <source>
        <dbReference type="SAM" id="Phobius"/>
    </source>
</evidence>
<accession>A0ABM7U918</accession>
<organism evidence="2 3">
    <name type="scientific">Actinomyces capricornis</name>
    <dbReference type="NCBI Taxonomy" id="2755559"/>
    <lineage>
        <taxon>Bacteria</taxon>
        <taxon>Bacillati</taxon>
        <taxon>Actinomycetota</taxon>
        <taxon>Actinomycetes</taxon>
        <taxon>Actinomycetales</taxon>
        <taxon>Actinomycetaceae</taxon>
        <taxon>Actinomyces</taxon>
    </lineage>
</organism>
<name>A0ABM7U918_9ACTO</name>
<keyword evidence="1" id="KW-0812">Transmembrane</keyword>
<proteinExistence type="predicted"/>
<keyword evidence="3" id="KW-1185">Reference proteome</keyword>
<dbReference type="EMBL" id="AP025017">
    <property type="protein sequence ID" value="BDA63916.1"/>
    <property type="molecule type" value="Genomic_DNA"/>
</dbReference>
<evidence type="ECO:0000313" key="2">
    <source>
        <dbReference type="EMBL" id="BDA63916.1"/>
    </source>
</evidence>